<dbReference type="Gene3D" id="2.20.28.50">
    <property type="entry name" value="degv family protein"/>
    <property type="match status" value="1"/>
</dbReference>
<dbReference type="PANTHER" id="PTHR33434:SF2">
    <property type="entry name" value="FATTY ACID-BINDING PROTEIN TM_1468"/>
    <property type="match status" value="1"/>
</dbReference>
<dbReference type="EMBL" id="OFSM01000018">
    <property type="protein sequence ID" value="SOY30717.1"/>
    <property type="molecule type" value="Genomic_DNA"/>
</dbReference>
<dbReference type="GO" id="GO:0008289">
    <property type="term" value="F:lipid binding"/>
    <property type="evidence" value="ECO:0007669"/>
    <property type="project" value="UniProtKB-KW"/>
</dbReference>
<evidence type="ECO:0000313" key="2">
    <source>
        <dbReference type="EMBL" id="SOY30717.1"/>
    </source>
</evidence>
<dbReference type="AlphaFoldDB" id="A0A2K4ZJQ3"/>
<dbReference type="OrthoDB" id="9780660at2"/>
<protein>
    <submittedName>
        <fullName evidence="2">Fatty acid-binding protein</fullName>
    </submittedName>
</protein>
<proteinExistence type="predicted"/>
<sequence length="288" mass="31774">MGEYVICMDASGDILREVAAESGIAFVPMEYSLGEEMRTSHGCEEEAVLKLFYDGQRKGDLTKTSQISPFMYEDYFRKFLEDGKSVLYFCLSGGLSATCESAMLAAKNLKEVYPDLDILPVDTLAATGGIGILVENAIENRKNGMGLWENYDAVKQLIPRLRHFFMVQDLMYLKRGGRVGAATALVGSALNIRPMLKIDEKGKLVTVDKKRGNKAAMLSLFAYFQENYNPELCRVIYICDADTPELAENLAEKVRAAAPDAVIRRTMLSPIIGAHTGPGMLSMILIGK</sequence>
<keyword evidence="3" id="KW-1185">Reference proteome</keyword>
<dbReference type="InterPro" id="IPR043168">
    <property type="entry name" value="DegV_C"/>
</dbReference>
<dbReference type="SUPFAM" id="SSF82549">
    <property type="entry name" value="DAK1/DegV-like"/>
    <property type="match status" value="1"/>
</dbReference>
<dbReference type="Proteomes" id="UP000236311">
    <property type="component" value="Unassembled WGS sequence"/>
</dbReference>
<dbReference type="RefSeq" id="WP_103240724.1">
    <property type="nucleotide sequence ID" value="NZ_CANRXC010000071.1"/>
</dbReference>
<dbReference type="InterPro" id="IPR050270">
    <property type="entry name" value="DegV_domain_contain"/>
</dbReference>
<reference evidence="2 3" key="1">
    <citation type="submission" date="2018-01" db="EMBL/GenBank/DDBJ databases">
        <authorList>
            <person name="Gaut B.S."/>
            <person name="Morton B.R."/>
            <person name="Clegg M.T."/>
            <person name="Duvall M.R."/>
        </authorList>
    </citation>
    <scope>NUCLEOTIDE SEQUENCE [LARGE SCALE GENOMIC DNA]</scope>
    <source>
        <strain evidence="2">GP69</strain>
    </source>
</reference>
<dbReference type="Gene3D" id="3.40.50.10440">
    <property type="entry name" value="Dihydroxyacetone kinase, domain 1"/>
    <property type="match status" value="1"/>
</dbReference>
<dbReference type="PANTHER" id="PTHR33434">
    <property type="entry name" value="DEGV DOMAIN-CONTAINING PROTEIN DR_1986-RELATED"/>
    <property type="match status" value="1"/>
</dbReference>
<organism evidence="2 3">
    <name type="scientific">Acetatifactor muris</name>
    <dbReference type="NCBI Taxonomy" id="879566"/>
    <lineage>
        <taxon>Bacteria</taxon>
        <taxon>Bacillati</taxon>
        <taxon>Bacillota</taxon>
        <taxon>Clostridia</taxon>
        <taxon>Lachnospirales</taxon>
        <taxon>Lachnospiraceae</taxon>
        <taxon>Acetatifactor</taxon>
    </lineage>
</organism>
<name>A0A2K4ZJQ3_9FIRM</name>
<dbReference type="InterPro" id="IPR003797">
    <property type="entry name" value="DegV"/>
</dbReference>
<accession>A0A2K4ZJQ3</accession>
<dbReference type="NCBIfam" id="TIGR00762">
    <property type="entry name" value="DegV"/>
    <property type="match status" value="1"/>
</dbReference>
<evidence type="ECO:0000256" key="1">
    <source>
        <dbReference type="ARBA" id="ARBA00023121"/>
    </source>
</evidence>
<keyword evidence="1" id="KW-0446">Lipid-binding</keyword>
<dbReference type="Pfam" id="PF02645">
    <property type="entry name" value="DegV"/>
    <property type="match status" value="1"/>
</dbReference>
<evidence type="ECO:0000313" key="3">
    <source>
        <dbReference type="Proteomes" id="UP000236311"/>
    </source>
</evidence>
<gene>
    <name evidence="2" type="ORF">AMURIS_03448</name>
</gene>
<dbReference type="Gene3D" id="3.30.1180.10">
    <property type="match status" value="1"/>
</dbReference>
<dbReference type="PROSITE" id="PS51482">
    <property type="entry name" value="DEGV"/>
    <property type="match status" value="1"/>
</dbReference>